<evidence type="ECO:0000313" key="2">
    <source>
        <dbReference type="Proteomes" id="UP001646157"/>
    </source>
</evidence>
<sequence length="51" mass="5950">MEVRKELNGAVNAKEKMAVGKEFYDAVKIRKSKNGGKKRVLWYRDIPQKQI</sequence>
<dbReference type="RefSeq" id="WP_205174612.1">
    <property type="nucleotide sequence ID" value="NZ_JAFBDZ010000004.1"/>
</dbReference>
<dbReference type="EMBL" id="JAFBDZ010000004">
    <property type="protein sequence ID" value="MBM7587445.1"/>
    <property type="molecule type" value="Genomic_DNA"/>
</dbReference>
<evidence type="ECO:0000313" key="1">
    <source>
        <dbReference type="EMBL" id="MBM7587445.1"/>
    </source>
</evidence>
<keyword evidence="2" id="KW-1185">Reference proteome</keyword>
<accession>A0ABS2NHV2</accession>
<protein>
    <submittedName>
        <fullName evidence="1">Uncharacterized protein</fullName>
    </submittedName>
</protein>
<name>A0ABS2NHV2_9BACI</name>
<comment type="caution">
    <text evidence="1">The sequence shown here is derived from an EMBL/GenBank/DDBJ whole genome shotgun (WGS) entry which is preliminary data.</text>
</comment>
<reference evidence="1 2" key="1">
    <citation type="submission" date="2021-01" db="EMBL/GenBank/DDBJ databases">
        <title>Genomic Encyclopedia of Type Strains, Phase IV (KMG-IV): sequencing the most valuable type-strain genomes for metagenomic binning, comparative biology and taxonomic classification.</title>
        <authorList>
            <person name="Goeker M."/>
        </authorList>
    </citation>
    <scope>NUCLEOTIDE SEQUENCE [LARGE SCALE GENOMIC DNA]</scope>
    <source>
        <strain evidence="1 2">DSM 24834</strain>
    </source>
</reference>
<organism evidence="1 2">
    <name type="scientific">Rossellomorea pakistanensis</name>
    <dbReference type="NCBI Taxonomy" id="992288"/>
    <lineage>
        <taxon>Bacteria</taxon>
        <taxon>Bacillati</taxon>
        <taxon>Bacillota</taxon>
        <taxon>Bacilli</taxon>
        <taxon>Bacillales</taxon>
        <taxon>Bacillaceae</taxon>
        <taxon>Rossellomorea</taxon>
    </lineage>
</organism>
<dbReference type="Proteomes" id="UP001646157">
    <property type="component" value="Unassembled WGS sequence"/>
</dbReference>
<proteinExistence type="predicted"/>
<gene>
    <name evidence="1" type="ORF">JOC86_004018</name>
</gene>